<keyword evidence="2" id="KW-1185">Reference proteome</keyword>
<reference evidence="1 2" key="1">
    <citation type="submission" date="2015-10" db="EMBL/GenBank/DDBJ databases">
        <title>Draft genome sequence of Streptomyces caeruleatus NRRL B-24802, type strain for the species Streptomyces caeruleatus.</title>
        <authorList>
            <person name="Ruckert C."/>
            <person name="Winkler A."/>
            <person name="Kalinowski J."/>
            <person name="Kampfer P."/>
            <person name="Glaeser S."/>
        </authorList>
    </citation>
    <scope>NUCLEOTIDE SEQUENCE [LARGE SCALE GENOMIC DNA]</scope>
    <source>
        <strain evidence="1 2">NRRL B-24802</strain>
    </source>
</reference>
<accession>A0A101TXB9</accession>
<evidence type="ECO:0000313" key="1">
    <source>
        <dbReference type="EMBL" id="KUO00078.1"/>
    </source>
</evidence>
<dbReference type="EMBL" id="LMWY01000029">
    <property type="protein sequence ID" value="KUO00078.1"/>
    <property type="molecule type" value="Genomic_DNA"/>
</dbReference>
<proteinExistence type="predicted"/>
<sequence>MARYLEPMNHAAASPLISDRSGDLHIRGYAPPFSSLSSRRCFLLAELAAGVQHGRRAPAHQMSVVLVVADLG</sequence>
<organism evidence="1 2">
    <name type="scientific">Streptomyces caeruleatus</name>
    <dbReference type="NCBI Taxonomy" id="661399"/>
    <lineage>
        <taxon>Bacteria</taxon>
        <taxon>Bacillati</taxon>
        <taxon>Actinomycetota</taxon>
        <taxon>Actinomycetes</taxon>
        <taxon>Kitasatosporales</taxon>
        <taxon>Streptomycetaceae</taxon>
        <taxon>Streptomyces</taxon>
    </lineage>
</organism>
<name>A0A101TXB9_9ACTN</name>
<evidence type="ECO:0000313" key="2">
    <source>
        <dbReference type="Proteomes" id="UP000053429"/>
    </source>
</evidence>
<dbReference type="AlphaFoldDB" id="A0A101TXB9"/>
<gene>
    <name evidence="1" type="ORF">AQJ67_24780</name>
</gene>
<dbReference type="Proteomes" id="UP000053429">
    <property type="component" value="Unassembled WGS sequence"/>
</dbReference>
<protein>
    <submittedName>
        <fullName evidence="1">Uncharacterized protein</fullName>
    </submittedName>
</protein>
<comment type="caution">
    <text evidence="1">The sequence shown here is derived from an EMBL/GenBank/DDBJ whole genome shotgun (WGS) entry which is preliminary data.</text>
</comment>